<dbReference type="RefSeq" id="XP_037189866.1">
    <property type="nucleotide sequence ID" value="XM_037339816.1"/>
</dbReference>
<evidence type="ECO:0000256" key="4">
    <source>
        <dbReference type="ARBA" id="ARBA00022723"/>
    </source>
</evidence>
<dbReference type="InterPro" id="IPR002401">
    <property type="entry name" value="Cyt_P450_E_grp-I"/>
</dbReference>
<keyword evidence="5 7" id="KW-0408">Iron</keyword>
<keyword evidence="8" id="KW-1133">Transmembrane helix</keyword>
<dbReference type="OrthoDB" id="1470350at2759"/>
<protein>
    <submittedName>
        <fullName evidence="9">Putative cytochrome p450 protein</fullName>
    </submittedName>
</protein>
<dbReference type="GO" id="GO:0005506">
    <property type="term" value="F:iron ion binding"/>
    <property type="evidence" value="ECO:0007669"/>
    <property type="project" value="InterPro"/>
</dbReference>
<reference evidence="9 10" key="1">
    <citation type="journal article" date="2020" name="Phytopathology">
        <title>A high-quality genome resource of Botrytis fragariae, a new and rapidly spreading fungal pathogen causing strawberry gray mold in the U.S.A.</title>
        <authorList>
            <person name="Wu Y."/>
            <person name="Saski C.A."/>
            <person name="Schnabel G."/>
            <person name="Xiao S."/>
            <person name="Hu M."/>
        </authorList>
    </citation>
    <scope>NUCLEOTIDE SEQUENCE [LARGE SCALE GENOMIC DNA]</scope>
    <source>
        <strain evidence="9 10">BVB16</strain>
    </source>
</reference>
<keyword evidence="3 7" id="KW-0349">Heme</keyword>
<evidence type="ECO:0000313" key="9">
    <source>
        <dbReference type="EMBL" id="KAF5870919.1"/>
    </source>
</evidence>
<dbReference type="InterPro" id="IPR036396">
    <property type="entry name" value="Cyt_P450_sf"/>
</dbReference>
<feature type="binding site" description="axial binding residue" evidence="7">
    <location>
        <position position="466"/>
    </location>
    <ligand>
        <name>heme</name>
        <dbReference type="ChEBI" id="CHEBI:30413"/>
    </ligand>
    <ligandPart>
        <name>Fe</name>
        <dbReference type="ChEBI" id="CHEBI:18248"/>
    </ligandPart>
</feature>
<dbReference type="AlphaFoldDB" id="A0A8H6AP48"/>
<evidence type="ECO:0000256" key="5">
    <source>
        <dbReference type="ARBA" id="ARBA00023004"/>
    </source>
</evidence>
<dbReference type="InterPro" id="IPR001128">
    <property type="entry name" value="Cyt_P450"/>
</dbReference>
<dbReference type="PRINTS" id="PR00463">
    <property type="entry name" value="EP450I"/>
</dbReference>
<dbReference type="GO" id="GO:0020037">
    <property type="term" value="F:heme binding"/>
    <property type="evidence" value="ECO:0007669"/>
    <property type="project" value="InterPro"/>
</dbReference>
<comment type="similarity">
    <text evidence="2">Belongs to the cytochrome P450 family.</text>
</comment>
<keyword evidence="8" id="KW-0472">Membrane</keyword>
<sequence length="484" mass="55479">MIVFYIGNSWMWRSAKHCFQRHLNDLIPLVAFQLFVFENCCHLSSNMGVIAIIATILEENNIMVAFLALLAYPISSAVYNIYFHLLAKFPGRKLWTASRLPFIYYLLTGQLVNKVKEFHNTYGEFYRLVPGEVSFASEEARNDIYTFRCGHKPALRDKVWYVAPNNQADNLITTTDFKFHARVRGLMSSSFTDEALRTQEAAEKPENLNRGARIIVTDWSNFFIIGVRKLFSYLKGMSIVAAPRFYPAMEFLFQKLIPKRIMEERRQHIAYAEKMISRRLDTKSDRPNFMTLFMRDNINFENVSREVILSTSYFIIVGGSETSATVITGIFNHLTKKNNKRILDRLCNDIRTKFEEEKDITLDATRSTPITYLEAAMNEGLRKCNPIPSGLPRVVPEGGDDYCGIFLPAGKRLAVRTYATNRSKKIFGDPDEFVPERWLPTGQQSKKYANDQLSASKPFSVGFLSCLGSLLHGRRSVSQPLDSY</sequence>
<dbReference type="PANTHER" id="PTHR24305:SF210">
    <property type="entry name" value="CYTOCHROME P450 MONOOXYGENASE ASQL-RELATED"/>
    <property type="match status" value="1"/>
</dbReference>
<name>A0A8H6AP48_9HELO</name>
<evidence type="ECO:0000256" key="6">
    <source>
        <dbReference type="ARBA" id="ARBA00023026"/>
    </source>
</evidence>
<comment type="caution">
    <text evidence="9">The sequence shown here is derived from an EMBL/GenBank/DDBJ whole genome shotgun (WGS) entry which is preliminary data.</text>
</comment>
<evidence type="ECO:0000256" key="1">
    <source>
        <dbReference type="ARBA" id="ARBA00001971"/>
    </source>
</evidence>
<dbReference type="Gene3D" id="1.10.630.10">
    <property type="entry name" value="Cytochrome P450"/>
    <property type="match status" value="1"/>
</dbReference>
<gene>
    <name evidence="9" type="ORF">Bfra_009474</name>
</gene>
<evidence type="ECO:0000256" key="2">
    <source>
        <dbReference type="ARBA" id="ARBA00010617"/>
    </source>
</evidence>
<dbReference type="SUPFAM" id="SSF48264">
    <property type="entry name" value="Cytochrome P450"/>
    <property type="match status" value="1"/>
</dbReference>
<proteinExistence type="inferred from homology"/>
<keyword evidence="6" id="KW-0843">Virulence</keyword>
<evidence type="ECO:0000256" key="7">
    <source>
        <dbReference type="PIRSR" id="PIRSR602401-1"/>
    </source>
</evidence>
<feature type="transmembrane region" description="Helical" evidence="8">
    <location>
        <begin position="62"/>
        <end position="83"/>
    </location>
</feature>
<comment type="cofactor">
    <cofactor evidence="1 7">
        <name>heme</name>
        <dbReference type="ChEBI" id="CHEBI:30413"/>
    </cofactor>
</comment>
<dbReference type="InterPro" id="IPR050121">
    <property type="entry name" value="Cytochrome_P450_monoxygenase"/>
</dbReference>
<dbReference type="GO" id="GO:0016705">
    <property type="term" value="F:oxidoreductase activity, acting on paired donors, with incorporation or reduction of molecular oxygen"/>
    <property type="evidence" value="ECO:0007669"/>
    <property type="project" value="InterPro"/>
</dbReference>
<evidence type="ECO:0000256" key="3">
    <source>
        <dbReference type="ARBA" id="ARBA00022617"/>
    </source>
</evidence>
<dbReference type="EMBL" id="JABFCT010000013">
    <property type="protein sequence ID" value="KAF5870919.1"/>
    <property type="molecule type" value="Genomic_DNA"/>
</dbReference>
<dbReference type="Pfam" id="PF00067">
    <property type="entry name" value="p450"/>
    <property type="match status" value="1"/>
</dbReference>
<keyword evidence="4 7" id="KW-0479">Metal-binding</keyword>
<keyword evidence="10" id="KW-1185">Reference proteome</keyword>
<dbReference type="GO" id="GO:0004497">
    <property type="term" value="F:monooxygenase activity"/>
    <property type="evidence" value="ECO:0007669"/>
    <property type="project" value="InterPro"/>
</dbReference>
<evidence type="ECO:0000256" key="8">
    <source>
        <dbReference type="SAM" id="Phobius"/>
    </source>
</evidence>
<feature type="transmembrane region" description="Helical" evidence="8">
    <location>
        <begin position="26"/>
        <end position="56"/>
    </location>
</feature>
<keyword evidence="8" id="KW-0812">Transmembrane</keyword>
<organism evidence="9 10">
    <name type="scientific">Botrytis fragariae</name>
    <dbReference type="NCBI Taxonomy" id="1964551"/>
    <lineage>
        <taxon>Eukaryota</taxon>
        <taxon>Fungi</taxon>
        <taxon>Dikarya</taxon>
        <taxon>Ascomycota</taxon>
        <taxon>Pezizomycotina</taxon>
        <taxon>Leotiomycetes</taxon>
        <taxon>Helotiales</taxon>
        <taxon>Sclerotiniaceae</taxon>
        <taxon>Botrytis</taxon>
    </lineage>
</organism>
<dbReference type="PANTHER" id="PTHR24305">
    <property type="entry name" value="CYTOCHROME P450"/>
    <property type="match status" value="1"/>
</dbReference>
<dbReference type="Proteomes" id="UP000531561">
    <property type="component" value="Unassembled WGS sequence"/>
</dbReference>
<dbReference type="GeneID" id="59263508"/>
<evidence type="ECO:0000313" key="10">
    <source>
        <dbReference type="Proteomes" id="UP000531561"/>
    </source>
</evidence>
<accession>A0A8H6AP48</accession>